<sequence length="306" mass="34738">MGRRKYRDERRHYKYIEAVVLDRVLDENTQSVLRMLPGKPMVTATSFSASVDWEDYTREMEQFVERTFDAWLFFENVGPRSVTFRIPGTALSAETVAPYAHGNILEGLSVETSDDDLLLRLRMYAEDSELFNLHETGAGWLKDILPVRAELMSGTLDALELGPVVGTHWDEIERDVSAEYGLSKASRTLAAYLQVAPKELKRLAVKRADARQTELPSGWLSACSSAEPVARWEFAAADPRKSFQITLGRLPSGCEYGDWYVTATEPRGRDLAFRAEDDARKGYHDEALRLQRLNDPGRWRQLDQTG</sequence>
<accession>A0A5R8Z885</accession>
<keyword evidence="2" id="KW-1185">Reference proteome</keyword>
<dbReference type="OrthoDB" id="9066681at2"/>
<proteinExistence type="predicted"/>
<dbReference type="Proteomes" id="UP000309033">
    <property type="component" value="Unassembled WGS sequence"/>
</dbReference>
<dbReference type="AlphaFoldDB" id="A0A5R8Z885"/>
<gene>
    <name evidence="1" type="ORF">FED44_08445</name>
</gene>
<dbReference type="EMBL" id="VANP01000003">
    <property type="protein sequence ID" value="TLP62008.1"/>
    <property type="molecule type" value="Genomic_DNA"/>
</dbReference>
<organism evidence="1 2">
    <name type="scientific">Microbispora triticiradicis</name>
    <dbReference type="NCBI Taxonomy" id="2200763"/>
    <lineage>
        <taxon>Bacteria</taxon>
        <taxon>Bacillati</taxon>
        <taxon>Actinomycetota</taxon>
        <taxon>Actinomycetes</taxon>
        <taxon>Streptosporangiales</taxon>
        <taxon>Streptosporangiaceae</taxon>
        <taxon>Microbispora</taxon>
    </lineage>
</organism>
<protein>
    <submittedName>
        <fullName evidence="1">Uncharacterized protein</fullName>
    </submittedName>
</protein>
<reference evidence="1" key="1">
    <citation type="submission" date="2019-05" db="EMBL/GenBank/DDBJ databases">
        <title>Isolation, diversity and antifungal activity of Actinobacteria from wheat.</title>
        <authorList>
            <person name="Yu B."/>
        </authorList>
    </citation>
    <scope>NUCLEOTIDE SEQUENCE [LARGE SCALE GENOMIC DNA]</scope>
    <source>
        <strain evidence="1">NEAU-HEGS1-5</strain>
    </source>
</reference>
<comment type="caution">
    <text evidence="1">The sequence shown here is derived from an EMBL/GenBank/DDBJ whole genome shotgun (WGS) entry which is preliminary data.</text>
</comment>
<name>A0A5R8Z885_9ACTN</name>
<evidence type="ECO:0000313" key="2">
    <source>
        <dbReference type="Proteomes" id="UP000309033"/>
    </source>
</evidence>
<evidence type="ECO:0000313" key="1">
    <source>
        <dbReference type="EMBL" id="TLP62008.1"/>
    </source>
</evidence>